<dbReference type="PANTHER" id="PTHR37984:SF8">
    <property type="entry name" value="CCHC-TYPE DOMAIN-CONTAINING PROTEIN"/>
    <property type="match status" value="1"/>
</dbReference>
<dbReference type="AlphaFoldDB" id="A0AAV4FEN0"/>
<evidence type="ECO:0000313" key="3">
    <source>
        <dbReference type="Proteomes" id="UP000762676"/>
    </source>
</evidence>
<reference evidence="2 3" key="1">
    <citation type="journal article" date="2021" name="Elife">
        <title>Chloroplast acquisition without the gene transfer in kleptoplastic sea slugs, Plakobranchus ocellatus.</title>
        <authorList>
            <person name="Maeda T."/>
            <person name="Takahashi S."/>
            <person name="Yoshida T."/>
            <person name="Shimamura S."/>
            <person name="Takaki Y."/>
            <person name="Nagai Y."/>
            <person name="Toyoda A."/>
            <person name="Suzuki Y."/>
            <person name="Arimoto A."/>
            <person name="Ishii H."/>
            <person name="Satoh N."/>
            <person name="Nishiyama T."/>
            <person name="Hasebe M."/>
            <person name="Maruyama T."/>
            <person name="Minagawa J."/>
            <person name="Obokata J."/>
            <person name="Shigenobu S."/>
        </authorList>
    </citation>
    <scope>NUCLEOTIDE SEQUENCE [LARGE SCALE GENOMIC DNA]</scope>
</reference>
<name>A0AAV4FEN0_9GAST</name>
<sequence>MGEQAPIPQEQLLREVIKQRLHAAHLGYNSMMHRAHTAVRWPGIQNEVKQLEEQCDLCKALKPRNQKKTLIFHDKGNLPWEKIGGDLF</sequence>
<dbReference type="Proteomes" id="UP000762676">
    <property type="component" value="Unassembled WGS sequence"/>
</dbReference>
<comment type="caution">
    <text evidence="2">The sequence shown here is derived from an EMBL/GenBank/DDBJ whole genome shotgun (WGS) entry which is preliminary data.</text>
</comment>
<dbReference type="Pfam" id="PF17921">
    <property type="entry name" value="Integrase_H2C2"/>
    <property type="match status" value="1"/>
</dbReference>
<evidence type="ECO:0000259" key="1">
    <source>
        <dbReference type="Pfam" id="PF17921"/>
    </source>
</evidence>
<gene>
    <name evidence="2" type="ORF">ElyMa_005687900</name>
</gene>
<dbReference type="PANTHER" id="PTHR37984">
    <property type="entry name" value="PROTEIN CBG26694"/>
    <property type="match status" value="1"/>
</dbReference>
<dbReference type="EMBL" id="BMAT01011385">
    <property type="protein sequence ID" value="GFR71759.1"/>
    <property type="molecule type" value="Genomic_DNA"/>
</dbReference>
<dbReference type="Gene3D" id="1.10.340.70">
    <property type="match status" value="1"/>
</dbReference>
<organism evidence="2 3">
    <name type="scientific">Elysia marginata</name>
    <dbReference type="NCBI Taxonomy" id="1093978"/>
    <lineage>
        <taxon>Eukaryota</taxon>
        <taxon>Metazoa</taxon>
        <taxon>Spiralia</taxon>
        <taxon>Lophotrochozoa</taxon>
        <taxon>Mollusca</taxon>
        <taxon>Gastropoda</taxon>
        <taxon>Heterobranchia</taxon>
        <taxon>Euthyneura</taxon>
        <taxon>Panpulmonata</taxon>
        <taxon>Sacoglossa</taxon>
        <taxon>Placobranchoidea</taxon>
        <taxon>Plakobranchidae</taxon>
        <taxon>Elysia</taxon>
    </lineage>
</organism>
<evidence type="ECO:0000313" key="2">
    <source>
        <dbReference type="EMBL" id="GFR71759.1"/>
    </source>
</evidence>
<proteinExistence type="predicted"/>
<accession>A0AAV4FEN0</accession>
<keyword evidence="3" id="KW-1185">Reference proteome</keyword>
<dbReference type="InterPro" id="IPR041588">
    <property type="entry name" value="Integrase_H2C2"/>
</dbReference>
<dbReference type="InterPro" id="IPR050951">
    <property type="entry name" value="Retrovirus_Pol_polyprotein"/>
</dbReference>
<feature type="domain" description="Integrase zinc-binding" evidence="1">
    <location>
        <begin position="13"/>
        <end position="64"/>
    </location>
</feature>
<protein>
    <recommendedName>
        <fullName evidence="1">Integrase zinc-binding domain-containing protein</fullName>
    </recommendedName>
</protein>